<evidence type="ECO:0000256" key="7">
    <source>
        <dbReference type="ARBA" id="ARBA00022989"/>
    </source>
</evidence>
<keyword evidence="5 12" id="KW-0812">Transmembrane</keyword>
<keyword evidence="9 12" id="KW-0472">Membrane</keyword>
<dbReference type="AlphaFoldDB" id="A0A381NCX5"/>
<dbReference type="PANTHER" id="PTHR46382:SF1">
    <property type="entry name" value="PHOSPHATIDATE CYTIDYLYLTRANSFERASE"/>
    <property type="match status" value="1"/>
</dbReference>
<feature type="transmembrane region" description="Helical" evidence="12">
    <location>
        <begin position="118"/>
        <end position="140"/>
    </location>
</feature>
<name>A0A381NCX5_9ZZZZ</name>
<keyword evidence="8" id="KW-0443">Lipid metabolism</keyword>
<dbReference type="PANTHER" id="PTHR46382">
    <property type="entry name" value="PHOSPHATIDATE CYTIDYLYLTRANSFERASE"/>
    <property type="match status" value="1"/>
</dbReference>
<keyword evidence="7 12" id="KW-1133">Transmembrane helix</keyword>
<evidence type="ECO:0000256" key="8">
    <source>
        <dbReference type="ARBA" id="ARBA00023098"/>
    </source>
</evidence>
<keyword evidence="11" id="KW-1208">Phospholipid metabolism</keyword>
<dbReference type="EMBL" id="UINC01000232">
    <property type="protein sequence ID" value="SUZ51638.1"/>
    <property type="molecule type" value="Genomic_DNA"/>
</dbReference>
<evidence type="ECO:0000256" key="2">
    <source>
        <dbReference type="ARBA" id="ARBA00022475"/>
    </source>
</evidence>
<evidence type="ECO:0000256" key="12">
    <source>
        <dbReference type="SAM" id="Phobius"/>
    </source>
</evidence>
<keyword evidence="4" id="KW-0808">Transferase</keyword>
<feature type="transmembrane region" description="Helical" evidence="12">
    <location>
        <begin position="28"/>
        <end position="45"/>
    </location>
</feature>
<evidence type="ECO:0008006" key="14">
    <source>
        <dbReference type="Google" id="ProtNLM"/>
    </source>
</evidence>
<dbReference type="GO" id="GO:0016024">
    <property type="term" value="P:CDP-diacylglycerol biosynthetic process"/>
    <property type="evidence" value="ECO:0007669"/>
    <property type="project" value="TreeGrafter"/>
</dbReference>
<evidence type="ECO:0000256" key="4">
    <source>
        <dbReference type="ARBA" id="ARBA00022679"/>
    </source>
</evidence>
<evidence type="ECO:0000256" key="11">
    <source>
        <dbReference type="ARBA" id="ARBA00023264"/>
    </source>
</evidence>
<accession>A0A381NCX5</accession>
<evidence type="ECO:0000256" key="10">
    <source>
        <dbReference type="ARBA" id="ARBA00023209"/>
    </source>
</evidence>
<proteinExistence type="predicted"/>
<reference evidence="13" key="1">
    <citation type="submission" date="2018-05" db="EMBL/GenBank/DDBJ databases">
        <authorList>
            <person name="Lanie J.A."/>
            <person name="Ng W.-L."/>
            <person name="Kazmierczak K.M."/>
            <person name="Andrzejewski T.M."/>
            <person name="Davidsen T.M."/>
            <person name="Wayne K.J."/>
            <person name="Tettelin H."/>
            <person name="Glass J.I."/>
            <person name="Rusch D."/>
            <person name="Podicherti R."/>
            <person name="Tsui H.-C.T."/>
            <person name="Winkler M.E."/>
        </authorList>
    </citation>
    <scope>NUCLEOTIDE SEQUENCE</scope>
</reference>
<evidence type="ECO:0000256" key="3">
    <source>
        <dbReference type="ARBA" id="ARBA00022516"/>
    </source>
</evidence>
<evidence type="ECO:0000313" key="13">
    <source>
        <dbReference type="EMBL" id="SUZ51638.1"/>
    </source>
</evidence>
<dbReference type="GO" id="GO:0005886">
    <property type="term" value="C:plasma membrane"/>
    <property type="evidence" value="ECO:0007669"/>
    <property type="project" value="UniProtKB-SubCell"/>
</dbReference>
<keyword evidence="10" id="KW-0594">Phospholipid biosynthesis</keyword>
<organism evidence="13">
    <name type="scientific">marine metagenome</name>
    <dbReference type="NCBI Taxonomy" id="408172"/>
    <lineage>
        <taxon>unclassified sequences</taxon>
        <taxon>metagenomes</taxon>
        <taxon>ecological metagenomes</taxon>
    </lineage>
</organism>
<feature type="transmembrane region" description="Helical" evidence="12">
    <location>
        <begin position="211"/>
        <end position="231"/>
    </location>
</feature>
<keyword evidence="3" id="KW-0444">Lipid biosynthesis</keyword>
<comment type="subcellular location">
    <subcellularLocation>
        <location evidence="1">Cell membrane</location>
        <topology evidence="1">Multi-pass membrane protein</topology>
    </subcellularLocation>
</comment>
<dbReference type="Pfam" id="PF01148">
    <property type="entry name" value="CTP_transf_1"/>
    <property type="match status" value="1"/>
</dbReference>
<feature type="transmembrane region" description="Helical" evidence="12">
    <location>
        <begin position="65"/>
        <end position="82"/>
    </location>
</feature>
<feature type="transmembrane region" description="Helical" evidence="12">
    <location>
        <begin position="186"/>
        <end position="205"/>
    </location>
</feature>
<keyword evidence="2" id="KW-1003">Cell membrane</keyword>
<protein>
    <recommendedName>
        <fullName evidence="14">Phosphatidate cytidylyltransferase</fullName>
    </recommendedName>
</protein>
<sequence>MKEFYIRSLTAFAYATILLFPLYINEYIFYFVGFICSLILVFEFIKLIANYNHKFLSSDTGKSNLILYLTFPLYISLFLLSYNWVFQLFFLILIIITNILLGFSLLKKKLFSFSILKNRFIGHFYLVGSLVILFSMPTISEIYNPNYVFCFLSLIWVSDSAAYVFGINFGKRPLLKSVSPKKSIEGFIGGIIFSIIFSIIFYNYLNLGFNIVQWVILGLLTASAGALGDLVQSQFKREAGVKNSGNWLPGHGGLYDRMDSIIFAGPFIYLTIKIFLNVS</sequence>
<keyword evidence="6" id="KW-0548">Nucleotidyltransferase</keyword>
<feature type="transmembrane region" description="Helical" evidence="12">
    <location>
        <begin position="5"/>
        <end position="22"/>
    </location>
</feature>
<evidence type="ECO:0000256" key="6">
    <source>
        <dbReference type="ARBA" id="ARBA00022695"/>
    </source>
</evidence>
<dbReference type="GO" id="GO:0004605">
    <property type="term" value="F:phosphatidate cytidylyltransferase activity"/>
    <property type="evidence" value="ECO:0007669"/>
    <property type="project" value="TreeGrafter"/>
</dbReference>
<gene>
    <name evidence="13" type="ORF">METZ01_LOCUS4492</name>
</gene>
<feature type="transmembrane region" description="Helical" evidence="12">
    <location>
        <begin position="88"/>
        <end position="106"/>
    </location>
</feature>
<feature type="transmembrane region" description="Helical" evidence="12">
    <location>
        <begin position="146"/>
        <end position="165"/>
    </location>
</feature>
<evidence type="ECO:0000256" key="5">
    <source>
        <dbReference type="ARBA" id="ARBA00022692"/>
    </source>
</evidence>
<evidence type="ECO:0000256" key="1">
    <source>
        <dbReference type="ARBA" id="ARBA00004651"/>
    </source>
</evidence>
<evidence type="ECO:0000256" key="9">
    <source>
        <dbReference type="ARBA" id="ARBA00023136"/>
    </source>
</evidence>